<name>A0ABS9YKZ8_9ACTN</name>
<evidence type="ECO:0000313" key="2">
    <source>
        <dbReference type="EMBL" id="MCI3277893.1"/>
    </source>
</evidence>
<sequence length="372" mass="42311">MVTFQQLMELDVNALETFADDWNAIHRKIKDARTEFHDGVVRKLHQDHWQGKAGERAQEFCDRVQMDIDALDKEVRALRDYIDTEADGTKGTGGTKNLRERQLKAQEIQRQALEQGMTISADGQVEMCVVDDPDDPDVHKNYEEHERIAEALQKRLRKVLDEATDDDEWLAKRLKIAFGTVHNFESEDRRFNIAEPDAKDRETRNKLNNVGAVFASPYYDYPNAAGLIQHYLDASGTDVEVDPQVLMDQVPAFQKDVDGTLRNDVHGRPDGPFTTTWQSTAPDPKDGHSSADWYYALNHFQYRLTGYVHNGEVTYRVEVQKRYDWGIPSEHRSDVGGGGQEMEQADIAHLNTVGLAQDFNVRGTSEEITSCA</sequence>
<dbReference type="EMBL" id="JALDAY010000016">
    <property type="protein sequence ID" value="MCI3277893.1"/>
    <property type="molecule type" value="Genomic_DNA"/>
</dbReference>
<protein>
    <recommendedName>
        <fullName evidence="4">WXG100 family type VII secretion target</fullName>
    </recommendedName>
</protein>
<accession>A0ABS9YKZ8</accession>
<comment type="caution">
    <text evidence="2">The sequence shown here is derived from an EMBL/GenBank/DDBJ whole genome shotgun (WGS) entry which is preliminary data.</text>
</comment>
<feature type="compositionally biased region" description="Basic and acidic residues" evidence="1">
    <location>
        <begin position="259"/>
        <end position="269"/>
    </location>
</feature>
<proteinExistence type="predicted"/>
<dbReference type="Proteomes" id="UP001165269">
    <property type="component" value="Unassembled WGS sequence"/>
</dbReference>
<evidence type="ECO:0000313" key="3">
    <source>
        <dbReference type="Proteomes" id="UP001165269"/>
    </source>
</evidence>
<evidence type="ECO:0008006" key="4">
    <source>
        <dbReference type="Google" id="ProtNLM"/>
    </source>
</evidence>
<dbReference type="RefSeq" id="WP_242775874.1">
    <property type="nucleotide sequence ID" value="NZ_JALDAY010000016.1"/>
</dbReference>
<dbReference type="InterPro" id="IPR036689">
    <property type="entry name" value="ESAT-6-like_sf"/>
</dbReference>
<evidence type="ECO:0000256" key="1">
    <source>
        <dbReference type="SAM" id="MobiDB-lite"/>
    </source>
</evidence>
<gene>
    <name evidence="2" type="ORF">MQP27_43185</name>
</gene>
<feature type="region of interest" description="Disordered" evidence="1">
    <location>
        <begin position="259"/>
        <end position="285"/>
    </location>
</feature>
<reference evidence="2" key="1">
    <citation type="submission" date="2022-03" db="EMBL/GenBank/DDBJ databases">
        <title>Streptomyces 7R015 and 7R016 isolated from Barleria lupulina in Thailand.</title>
        <authorList>
            <person name="Kanchanasin P."/>
            <person name="Phongsopitanun W."/>
            <person name="Tanasupawat S."/>
        </authorList>
    </citation>
    <scope>NUCLEOTIDE SEQUENCE</scope>
    <source>
        <strain evidence="2">7R015</strain>
    </source>
</reference>
<keyword evidence="3" id="KW-1185">Reference proteome</keyword>
<organism evidence="2 3">
    <name type="scientific">Streptomyces cylindrosporus</name>
    <dbReference type="NCBI Taxonomy" id="2927583"/>
    <lineage>
        <taxon>Bacteria</taxon>
        <taxon>Bacillati</taxon>
        <taxon>Actinomycetota</taxon>
        <taxon>Actinomycetes</taxon>
        <taxon>Kitasatosporales</taxon>
        <taxon>Streptomycetaceae</taxon>
        <taxon>Streptomyces</taxon>
    </lineage>
</organism>
<dbReference type="SUPFAM" id="SSF140453">
    <property type="entry name" value="EsxAB dimer-like"/>
    <property type="match status" value="1"/>
</dbReference>